<evidence type="ECO:0000313" key="2">
    <source>
        <dbReference type="EMBL" id="GFE49424.1"/>
    </source>
</evidence>
<dbReference type="PANTHER" id="PTHR35893">
    <property type="entry name" value="INNER MEMBRANE PROTEIN-RELATED"/>
    <property type="match status" value="1"/>
</dbReference>
<evidence type="ECO:0000313" key="3">
    <source>
        <dbReference type="Proteomes" id="UP000436522"/>
    </source>
</evidence>
<dbReference type="AlphaFoldDB" id="A0A640VP66"/>
<dbReference type="InterPro" id="IPR010279">
    <property type="entry name" value="YqjD/ElaB"/>
</dbReference>
<comment type="caution">
    <text evidence="2">The sequence shown here is derived from an EMBL/GenBank/DDBJ whole genome shotgun (WGS) entry which is preliminary data.</text>
</comment>
<keyword evidence="1" id="KW-0812">Transmembrane</keyword>
<proteinExistence type="predicted"/>
<keyword evidence="1" id="KW-1133">Transmembrane helix</keyword>
<keyword evidence="1" id="KW-0472">Membrane</keyword>
<evidence type="ECO:0000256" key="1">
    <source>
        <dbReference type="SAM" id="Phobius"/>
    </source>
</evidence>
<gene>
    <name evidence="2" type="ORF">So717_11770</name>
</gene>
<feature type="transmembrane region" description="Helical" evidence="1">
    <location>
        <begin position="97"/>
        <end position="115"/>
    </location>
</feature>
<reference evidence="2 3" key="1">
    <citation type="submission" date="2019-12" db="EMBL/GenBank/DDBJ databases">
        <title>Roseobacter cerasinus sp. nov., isolated from seawater around aquaculture.</title>
        <authorList>
            <person name="Muramatsu S."/>
            <person name="Takabe Y."/>
            <person name="Mori K."/>
            <person name="Takaichi S."/>
            <person name="Hanada S."/>
        </authorList>
    </citation>
    <scope>NUCLEOTIDE SEQUENCE [LARGE SCALE GENOMIC DNA]</scope>
    <source>
        <strain evidence="2 3">AI77</strain>
    </source>
</reference>
<keyword evidence="3" id="KW-1185">Reference proteome</keyword>
<dbReference type="RefSeq" id="WP_159975296.1">
    <property type="nucleotide sequence ID" value="NZ_BLIV01000002.1"/>
</dbReference>
<name>A0A640VP66_9RHOB</name>
<accession>A0A640VP66</accession>
<dbReference type="Proteomes" id="UP000436522">
    <property type="component" value="Unassembled WGS sequence"/>
</dbReference>
<organism evidence="2 3">
    <name type="scientific">Roseobacter cerasinus</name>
    <dbReference type="NCBI Taxonomy" id="2602289"/>
    <lineage>
        <taxon>Bacteria</taxon>
        <taxon>Pseudomonadati</taxon>
        <taxon>Pseudomonadota</taxon>
        <taxon>Alphaproteobacteria</taxon>
        <taxon>Rhodobacterales</taxon>
        <taxon>Roseobacteraceae</taxon>
        <taxon>Roseobacter</taxon>
    </lineage>
</organism>
<sequence>MAQTRTNGKVETSDVAAQIDTIKGDIAALTSMMTELAQNKSQDAKTQAATAAAAFKSSATDAANHAQVKAVETGEKLRSDAEAAYRTAEDTVRQQPALAVGLAAGLGFLVGMMATRRS</sequence>
<dbReference type="GO" id="GO:0043022">
    <property type="term" value="F:ribosome binding"/>
    <property type="evidence" value="ECO:0007669"/>
    <property type="project" value="InterPro"/>
</dbReference>
<dbReference type="PANTHER" id="PTHR35893:SF3">
    <property type="entry name" value="INNER MEMBRANE PROTEIN"/>
    <property type="match status" value="1"/>
</dbReference>
<dbReference type="EMBL" id="BLIV01000002">
    <property type="protein sequence ID" value="GFE49424.1"/>
    <property type="molecule type" value="Genomic_DNA"/>
</dbReference>
<evidence type="ECO:0008006" key="4">
    <source>
        <dbReference type="Google" id="ProtNLM"/>
    </source>
</evidence>
<protein>
    <recommendedName>
        <fullName evidence="4">DUF883 domain-containing protein</fullName>
    </recommendedName>
</protein>